<dbReference type="EMBL" id="FOFY01000002">
    <property type="protein sequence ID" value="SEQ21914.1"/>
    <property type="molecule type" value="Genomic_DNA"/>
</dbReference>
<evidence type="ECO:0000313" key="2">
    <source>
        <dbReference type="EMBL" id="SEQ21914.1"/>
    </source>
</evidence>
<keyword evidence="3" id="KW-1185">Reference proteome</keyword>
<accession>A0AAJ5BCT5</accession>
<proteinExistence type="predicted"/>
<dbReference type="RefSeq" id="WP_139177097.1">
    <property type="nucleotide sequence ID" value="NZ_CP010817.1"/>
</dbReference>
<feature type="domain" description="PH" evidence="1">
    <location>
        <begin position="1"/>
        <end position="61"/>
    </location>
</feature>
<organism evidence="2 3">
    <name type="scientific">Myroides profundi</name>
    <dbReference type="NCBI Taxonomy" id="480520"/>
    <lineage>
        <taxon>Bacteria</taxon>
        <taxon>Pseudomonadati</taxon>
        <taxon>Bacteroidota</taxon>
        <taxon>Flavobacteriia</taxon>
        <taxon>Flavobacteriales</taxon>
        <taxon>Flavobacteriaceae</taxon>
        <taxon>Myroides</taxon>
    </lineage>
</organism>
<dbReference type="Proteomes" id="UP000183496">
    <property type="component" value="Unassembled WGS sequence"/>
</dbReference>
<reference evidence="2 3" key="1">
    <citation type="submission" date="2016-10" db="EMBL/GenBank/DDBJ databases">
        <authorList>
            <person name="Varghese N."/>
            <person name="Submissions S."/>
        </authorList>
    </citation>
    <scope>NUCLEOTIDE SEQUENCE [LARGE SCALE GENOMIC DNA]</scope>
    <source>
        <strain evidence="3">DSM 19823 / KCTC 23066 / CCTCC M 208030 / D25</strain>
    </source>
</reference>
<sequence length="874" mass="102923">MYKRLNKWNKLKTVSLLATQQLFKVYTNNKVDETKVEIVSEKEPTVKEFRAWMKDIDNDLKTNVVIVFDNFDRLPKKHILNVWSSIHIFFAEEPYSRIKVIIPFDRSHVQYAFDELNNKGGNKVVKFGDDYVNKTFDIVFRITLPIMSDWKKFFQERWAEAFDSYEEEELRLVIQVYEFLNRRITPREIISFINEIITIKLLDNNFRERYIAIFVLRKDEILDNPLQAVTELKEILGGLTSFYSNDAEYAKQLTAIVYHIEVESALELIYRQELKDSMIKKDIERFNSICKADFIDSQFISVISEIEVFENPILTLDAMREESKVSKQFREQAWEMLYNKVFASFIVMDKLEIDDWQKALLKSNNDNRYLDAILKSSFKLVNEDTIYEYLDLINDLEMLIDVGRVKNGIVGGEVSASIYMKLLDYVGKEYVKFKIYTSEILLDKYLSEQTIDIILKFKNTKYLSKEYDFKKYRGNLKANVESNAKNNNIDNVDKLLVKLKEIRFKKTKLNALFSDSQIYTLYTNNSVSELPIITDLIAIRIVRGSEYNSSYKGYFTNVLNTEDEKRAKEIGNTILNYIDYDELLLLSNYYKNSLLFKQIIKTMFSNGKLDKRVNIIKLMEKYSEIKSGLGVENNELLVELSKWSIDQDNFNLNNLEDVLIEDCFKYQDLNISKVIRFAFNNDFKEYSEEAYNIIFKNEDKDCLFKYFVFLDNSSLTKTSLNVFGKLFLEKLRAETLDEKWWKVLNVYESNNDVLSVSNTLKDIRACFLNSQVSLNLEIAKKIIPLLIKYDLLIGQSDIFRLILKNEFLNDDEFIKLIKNNHEKVKTLYQSALSDDKVGFRNTINEKRDSNSLIEEIAKLIDIRKGKVNKTKKDE</sequence>
<name>A0AAJ5BCT5_MYRPR</name>
<dbReference type="AlphaFoldDB" id="A0AAJ5BCT5"/>
<protein>
    <submittedName>
        <fullName evidence="2">KAP family P-loop domain-containing protein</fullName>
    </submittedName>
</protein>
<comment type="caution">
    <text evidence="2">The sequence shown here is derived from an EMBL/GenBank/DDBJ whole genome shotgun (WGS) entry which is preliminary data.</text>
</comment>
<evidence type="ECO:0000259" key="1">
    <source>
        <dbReference type="PROSITE" id="PS50003"/>
    </source>
</evidence>
<dbReference type="PROSITE" id="PS50003">
    <property type="entry name" value="PH_DOMAIN"/>
    <property type="match status" value="1"/>
</dbReference>
<dbReference type="InterPro" id="IPR001849">
    <property type="entry name" value="PH_domain"/>
</dbReference>
<gene>
    <name evidence="2" type="ORF">SAMN04488089_10291</name>
</gene>
<evidence type="ECO:0000313" key="3">
    <source>
        <dbReference type="Proteomes" id="UP000183496"/>
    </source>
</evidence>